<dbReference type="InterPro" id="IPR012677">
    <property type="entry name" value="Nucleotide-bd_a/b_plait_sf"/>
</dbReference>
<feature type="domain" description="RRM" evidence="10">
    <location>
        <begin position="118"/>
        <end position="196"/>
    </location>
</feature>
<reference evidence="11" key="1">
    <citation type="submission" date="2021-02" db="EMBL/GenBank/DDBJ databases">
        <authorList>
            <person name="Nowell W R."/>
        </authorList>
    </citation>
    <scope>NUCLEOTIDE SEQUENCE</scope>
</reference>
<feature type="region of interest" description="Disordered" evidence="9">
    <location>
        <begin position="448"/>
        <end position="509"/>
    </location>
</feature>
<feature type="non-terminal residue" evidence="11">
    <location>
        <position position="1"/>
    </location>
</feature>
<evidence type="ECO:0000313" key="12">
    <source>
        <dbReference type="EMBL" id="CAF0776091.1"/>
    </source>
</evidence>
<dbReference type="InterPro" id="IPR003954">
    <property type="entry name" value="RRM_euk-type"/>
</dbReference>
<dbReference type="OrthoDB" id="20943at2759"/>
<evidence type="ECO:0000259" key="10">
    <source>
        <dbReference type="PROSITE" id="PS50102"/>
    </source>
</evidence>
<keyword evidence="15" id="KW-1185">Reference proteome</keyword>
<dbReference type="PROSITE" id="PS50102">
    <property type="entry name" value="RRM"/>
    <property type="match status" value="3"/>
</dbReference>
<dbReference type="CDD" id="cd12370">
    <property type="entry name" value="RRM1_PUF60"/>
    <property type="match status" value="1"/>
</dbReference>
<keyword evidence="7" id="KW-0539">Nucleus</keyword>
<dbReference type="Proteomes" id="UP000677228">
    <property type="component" value="Unassembled WGS sequence"/>
</dbReference>
<gene>
    <name evidence="11" type="ORF">GPM918_LOCUS1434</name>
    <name evidence="12" type="ORF">OVA965_LOCUS3347</name>
    <name evidence="13" type="ORF">SRO942_LOCUS1434</name>
    <name evidence="14" type="ORF">TMI583_LOCUS3346</name>
</gene>
<dbReference type="AlphaFoldDB" id="A0A813Q4I2"/>
<dbReference type="InterPro" id="IPR035979">
    <property type="entry name" value="RBD_domain_sf"/>
</dbReference>
<evidence type="ECO:0000256" key="5">
    <source>
        <dbReference type="ARBA" id="ARBA00022884"/>
    </source>
</evidence>
<dbReference type="CDD" id="cd12371">
    <property type="entry name" value="RRM2_PUF60"/>
    <property type="match status" value="1"/>
</dbReference>
<dbReference type="Gene3D" id="3.30.70.330">
    <property type="match status" value="3"/>
</dbReference>
<evidence type="ECO:0000256" key="1">
    <source>
        <dbReference type="ARBA" id="ARBA00004123"/>
    </source>
</evidence>
<evidence type="ECO:0000256" key="3">
    <source>
        <dbReference type="ARBA" id="ARBA00022664"/>
    </source>
</evidence>
<evidence type="ECO:0000256" key="2">
    <source>
        <dbReference type="ARBA" id="ARBA00005987"/>
    </source>
</evidence>
<feature type="compositionally biased region" description="Low complexity" evidence="9">
    <location>
        <begin position="448"/>
        <end position="459"/>
    </location>
</feature>
<evidence type="ECO:0000256" key="4">
    <source>
        <dbReference type="ARBA" id="ARBA00022737"/>
    </source>
</evidence>
<keyword evidence="6" id="KW-0508">mRNA splicing</keyword>
<evidence type="ECO:0000313" key="11">
    <source>
        <dbReference type="EMBL" id="CAF0761903.1"/>
    </source>
</evidence>
<dbReference type="InterPro" id="IPR034209">
    <property type="entry name" value="PUF60_RRM1"/>
</dbReference>
<dbReference type="GO" id="GO:0000381">
    <property type="term" value="P:regulation of alternative mRNA splicing, via spliceosome"/>
    <property type="evidence" value="ECO:0007669"/>
    <property type="project" value="InterPro"/>
</dbReference>
<protein>
    <recommendedName>
        <fullName evidence="10">RRM domain-containing protein</fullName>
    </recommendedName>
</protein>
<keyword evidence="4" id="KW-0677">Repeat</keyword>
<name>A0A813Q4I2_9BILA</name>
<evidence type="ECO:0000256" key="8">
    <source>
        <dbReference type="PROSITE-ProRule" id="PRU00176"/>
    </source>
</evidence>
<comment type="similarity">
    <text evidence="2">Belongs to the RRM half pint family.</text>
</comment>
<dbReference type="CDD" id="cd12648">
    <property type="entry name" value="RRM3_UHM_PUF60"/>
    <property type="match status" value="1"/>
</dbReference>
<dbReference type="InterPro" id="IPR000504">
    <property type="entry name" value="RRM_dom"/>
</dbReference>
<feature type="domain" description="RRM" evidence="10">
    <location>
        <begin position="567"/>
        <end position="654"/>
    </location>
</feature>
<keyword evidence="5 8" id="KW-0694">RNA-binding</keyword>
<dbReference type="EMBL" id="CAJOBA010000797">
    <property type="protein sequence ID" value="CAF3557285.1"/>
    <property type="molecule type" value="Genomic_DNA"/>
</dbReference>
<dbReference type="FunFam" id="3.30.70.330:FF:000382">
    <property type="entry name" value="G-patch domain-containing protein"/>
    <property type="match status" value="1"/>
</dbReference>
<dbReference type="EMBL" id="CAJNOK010000797">
    <property type="protein sequence ID" value="CAF0776091.1"/>
    <property type="molecule type" value="Genomic_DNA"/>
</dbReference>
<dbReference type="PANTHER" id="PTHR47330:SF1">
    <property type="entry name" value="POLY(U)-BINDING-SPLICING FACTOR PUF60"/>
    <property type="match status" value="1"/>
</dbReference>
<dbReference type="FunFam" id="3.30.70.330:FF:000136">
    <property type="entry name" value="poly(U)-binding-splicing factor PUF60 isoform X1"/>
    <property type="match status" value="1"/>
</dbReference>
<comment type="caution">
    <text evidence="11">The sequence shown here is derived from an EMBL/GenBank/DDBJ whole genome shotgun (WGS) entry which is preliminary data.</text>
</comment>
<evidence type="ECO:0000256" key="7">
    <source>
        <dbReference type="ARBA" id="ARBA00023242"/>
    </source>
</evidence>
<dbReference type="GO" id="GO:0000380">
    <property type="term" value="P:alternative mRNA splicing, via spliceosome"/>
    <property type="evidence" value="ECO:0007669"/>
    <property type="project" value="TreeGrafter"/>
</dbReference>
<evidence type="ECO:0000256" key="6">
    <source>
        <dbReference type="ARBA" id="ARBA00023187"/>
    </source>
</evidence>
<proteinExistence type="inferred from homology"/>
<dbReference type="InterPro" id="IPR034212">
    <property type="entry name" value="PUF60_RRM3"/>
</dbReference>
<dbReference type="GO" id="GO:0071011">
    <property type="term" value="C:precatalytic spliceosome"/>
    <property type="evidence" value="ECO:0007669"/>
    <property type="project" value="TreeGrafter"/>
</dbReference>
<dbReference type="NCBIfam" id="TIGR01645">
    <property type="entry name" value="half-pint"/>
    <property type="match status" value="1"/>
</dbReference>
<dbReference type="InterPro" id="IPR034211">
    <property type="entry name" value="PUF60_RRM2"/>
</dbReference>
<dbReference type="PANTHER" id="PTHR47330">
    <property type="entry name" value="POLY(U)-BINDING-SPLICING FACTOR PUF60-B-RELATED"/>
    <property type="match status" value="1"/>
</dbReference>
<dbReference type="Proteomes" id="UP000682733">
    <property type="component" value="Unassembled WGS sequence"/>
</dbReference>
<dbReference type="InterPro" id="IPR051974">
    <property type="entry name" value="PUF60_regulator"/>
</dbReference>
<feature type="domain" description="RRM" evidence="10">
    <location>
        <begin position="215"/>
        <end position="293"/>
    </location>
</feature>
<dbReference type="GO" id="GO:0003723">
    <property type="term" value="F:RNA binding"/>
    <property type="evidence" value="ECO:0007669"/>
    <property type="project" value="UniProtKB-UniRule"/>
</dbReference>
<dbReference type="GO" id="GO:0071013">
    <property type="term" value="C:catalytic step 2 spliceosome"/>
    <property type="evidence" value="ECO:0007669"/>
    <property type="project" value="TreeGrafter"/>
</dbReference>
<dbReference type="SUPFAM" id="SSF54928">
    <property type="entry name" value="RNA-binding domain, RBD"/>
    <property type="match status" value="3"/>
</dbReference>
<feature type="compositionally biased region" description="Pro residues" evidence="9">
    <location>
        <begin position="460"/>
        <end position="481"/>
    </location>
</feature>
<dbReference type="Pfam" id="PF00076">
    <property type="entry name" value="RRM_1"/>
    <property type="match status" value="3"/>
</dbReference>
<keyword evidence="3" id="KW-0507">mRNA processing</keyword>
<dbReference type="EMBL" id="CAJOBC010000132">
    <property type="protein sequence ID" value="CAF3542910.1"/>
    <property type="molecule type" value="Genomic_DNA"/>
</dbReference>
<sequence>LSVDDGRKQLLAQQPEATSIVKKYSIHDVPRLPHELTPFRPHSPAYELEQRGPLYSGPGHKRDTGKYKIRSVDGENIKGAKKFAMEQSVKYVLMKQQQQQQRQQLDLIKKQQALLLMCRVYIGSINFELNEQMLKQAFQPFGPVKSVSLTFDPVTNRHKGFAFLEYELPEAAQLAIEQMNGVILGGRNIKVGRPSNMPQAQPIIDQLTEEAKNYNRIYVASIHAELTEQDIQSVFEAFGKIKTAALAKDAQTGKHKGYGFIEYDSVQAAQDAINSMNLFDLGGQYLRVGKAITPPEGLFASAQPVTSQMPTATALAAATITAQMQAKDVETNPVPTVTAMNAATVMSQVVNNPLAQAAAGFLGTIAPTTVAAALSAASLQGSSAATSIISSMLNPTFSVGNFMSMTGGQTPPTVMSNAIVNQQSLTQPKQQQNEPVPVQYQNFVSPVPHQQPATQKTTQPQPPISLPPPPPPPPPPIPQPSSPVVKSEPVKQEQQPMHVASFSLTPSESVTAERKLELTDAQKILLGISNADDPTATLSQQEDLTLKGREQRHLLMQKLNQRRLESRVCVLRNMVSPEDVDDDLQQEITEECSKYGEVSRVVIYTEQQGEEDDAEQIVKIFVEFQYSKHAEKAAESLNGRWFGGRMIKAEVYDQAAYEAEDLSG</sequence>
<dbReference type="EMBL" id="CAJNOQ010000132">
    <property type="protein sequence ID" value="CAF0761903.1"/>
    <property type="molecule type" value="Genomic_DNA"/>
</dbReference>
<comment type="subcellular location">
    <subcellularLocation>
        <location evidence="1">Nucleus</location>
    </subcellularLocation>
</comment>
<dbReference type="InterPro" id="IPR006532">
    <property type="entry name" value="PUF60-like"/>
</dbReference>
<organism evidence="11 15">
    <name type="scientific">Didymodactylos carnosus</name>
    <dbReference type="NCBI Taxonomy" id="1234261"/>
    <lineage>
        <taxon>Eukaryota</taxon>
        <taxon>Metazoa</taxon>
        <taxon>Spiralia</taxon>
        <taxon>Gnathifera</taxon>
        <taxon>Rotifera</taxon>
        <taxon>Eurotatoria</taxon>
        <taxon>Bdelloidea</taxon>
        <taxon>Philodinida</taxon>
        <taxon>Philodinidae</taxon>
        <taxon>Didymodactylos</taxon>
    </lineage>
</organism>
<evidence type="ECO:0000313" key="15">
    <source>
        <dbReference type="Proteomes" id="UP000663829"/>
    </source>
</evidence>
<evidence type="ECO:0000256" key="9">
    <source>
        <dbReference type="SAM" id="MobiDB-lite"/>
    </source>
</evidence>
<dbReference type="Proteomes" id="UP000663829">
    <property type="component" value="Unassembled WGS sequence"/>
</dbReference>
<dbReference type="GO" id="GO:0006376">
    <property type="term" value="P:mRNA splice site recognition"/>
    <property type="evidence" value="ECO:0007669"/>
    <property type="project" value="TreeGrafter"/>
</dbReference>
<evidence type="ECO:0000313" key="13">
    <source>
        <dbReference type="EMBL" id="CAF3542910.1"/>
    </source>
</evidence>
<dbReference type="SMART" id="SM00361">
    <property type="entry name" value="RRM_1"/>
    <property type="match status" value="2"/>
</dbReference>
<dbReference type="SMART" id="SM00360">
    <property type="entry name" value="RRM"/>
    <property type="match status" value="3"/>
</dbReference>
<evidence type="ECO:0000313" key="14">
    <source>
        <dbReference type="EMBL" id="CAF3557285.1"/>
    </source>
</evidence>
<accession>A0A813Q4I2</accession>
<dbReference type="Proteomes" id="UP000681722">
    <property type="component" value="Unassembled WGS sequence"/>
</dbReference>